<gene>
    <name evidence="4" type="primary">LOC108733321</name>
</gene>
<feature type="compositionally biased region" description="Polar residues" evidence="1">
    <location>
        <begin position="160"/>
        <end position="175"/>
    </location>
</feature>
<evidence type="ECO:0000256" key="1">
    <source>
        <dbReference type="SAM" id="MobiDB-lite"/>
    </source>
</evidence>
<evidence type="ECO:0000313" key="3">
    <source>
        <dbReference type="Proteomes" id="UP000192223"/>
    </source>
</evidence>
<sequence>MVFWAFALPLFFLSQTLAIPGFSSHGPTRLVGVPDIKDYDKLVYPKQDIQDGGSFSHADLTKIVRVSDKAIITQPKPYPVHVPFKVPYPVSVPKPFPVHVPHFVKVPHPVPVEVIKKVPVPVEVPKPYPVPHDEYQGGQGHGDWSSSGYSGGIGGGDYKQLSQDDNGQYNNDAYSAGQYQGVSGYGNSGLEHADGDNSADYAAVEQQQVQHVEASQDVEQSEAAEQAFALPLFFLSQTLAIPGFSSHGPTRLVGVPDIKDYDKLVYPKQDIQDGGSFSHADLTKIVRVSDKAIITQPKPYPVHVPFKVPYPVSVPKPFPVHVPHFVKVPHPVPVEVIKKVPVPVEVPKPYPVPHDEYQGGQGHGDWSSSGYSGGIGGGDYKQLSQDDNGQYNNDAYSAGQYQGVSGYGNSGLEHADGDNSADYAAVEQQQVQHVEASQDVEQSEAAEQH</sequence>
<dbReference type="InParanoid" id="A0A7F5R751"/>
<dbReference type="KEGG" id="apln:108733321"/>
<feature type="compositionally biased region" description="Low complexity" evidence="1">
    <location>
        <begin position="424"/>
        <end position="437"/>
    </location>
</feature>
<feature type="chain" id="PRO_5028968172" evidence="2">
    <location>
        <begin position="19"/>
        <end position="449"/>
    </location>
</feature>
<feature type="compositionally biased region" description="Polar residues" evidence="1">
    <location>
        <begin position="382"/>
        <end position="403"/>
    </location>
</feature>
<name>A0A7F5R751_AGRPL</name>
<organism evidence="3 4">
    <name type="scientific">Agrilus planipennis</name>
    <name type="common">Emerald ash borer</name>
    <name type="synonym">Agrilus marcopoli</name>
    <dbReference type="NCBI Taxonomy" id="224129"/>
    <lineage>
        <taxon>Eukaryota</taxon>
        <taxon>Metazoa</taxon>
        <taxon>Ecdysozoa</taxon>
        <taxon>Arthropoda</taxon>
        <taxon>Hexapoda</taxon>
        <taxon>Insecta</taxon>
        <taxon>Pterygota</taxon>
        <taxon>Neoptera</taxon>
        <taxon>Endopterygota</taxon>
        <taxon>Coleoptera</taxon>
        <taxon>Polyphaga</taxon>
        <taxon>Elateriformia</taxon>
        <taxon>Buprestoidea</taxon>
        <taxon>Buprestidae</taxon>
        <taxon>Agrilinae</taxon>
        <taxon>Agrilus</taxon>
    </lineage>
</organism>
<reference evidence="4" key="1">
    <citation type="submission" date="2025-08" db="UniProtKB">
        <authorList>
            <consortium name="RefSeq"/>
        </authorList>
    </citation>
    <scope>IDENTIFICATION</scope>
    <source>
        <tissue evidence="4">Entire body</tissue>
    </source>
</reference>
<feature type="region of interest" description="Disordered" evidence="1">
    <location>
        <begin position="129"/>
        <end position="175"/>
    </location>
</feature>
<protein>
    <submittedName>
        <fullName evidence="4">Uncharacterized protein LOC108733321</fullName>
    </submittedName>
</protein>
<proteinExistence type="predicted"/>
<dbReference type="RefSeq" id="XP_025831789.1">
    <property type="nucleotide sequence ID" value="XM_025976004.1"/>
</dbReference>
<dbReference type="OrthoDB" id="6620433at2759"/>
<feature type="signal peptide" evidence="2">
    <location>
        <begin position="1"/>
        <end position="18"/>
    </location>
</feature>
<feature type="region of interest" description="Disordered" evidence="1">
    <location>
        <begin position="351"/>
        <end position="449"/>
    </location>
</feature>
<evidence type="ECO:0000256" key="2">
    <source>
        <dbReference type="SAM" id="SignalP"/>
    </source>
</evidence>
<keyword evidence="3" id="KW-1185">Reference proteome</keyword>
<keyword evidence="2" id="KW-0732">Signal</keyword>
<dbReference type="Proteomes" id="UP000192223">
    <property type="component" value="Unplaced"/>
</dbReference>
<dbReference type="GeneID" id="108733321"/>
<accession>A0A7F5R751</accession>
<dbReference type="AlphaFoldDB" id="A0A7F5R751"/>
<evidence type="ECO:0000313" key="4">
    <source>
        <dbReference type="RefSeq" id="XP_025831789.1"/>
    </source>
</evidence>